<evidence type="ECO:0000313" key="2">
    <source>
        <dbReference type="EMBL" id="EGD80938.1"/>
    </source>
</evidence>
<reference evidence="2" key="1">
    <citation type="submission" date="2009-08" db="EMBL/GenBank/DDBJ databases">
        <title>Annotation of Salpingoeca rosetta.</title>
        <authorList>
            <consortium name="The Broad Institute Genome Sequencing Platform"/>
            <person name="Russ C."/>
            <person name="Cuomo C."/>
            <person name="Burger G."/>
            <person name="Gray M.W."/>
            <person name="Holland P.W.H."/>
            <person name="King N."/>
            <person name="Lang F.B.F."/>
            <person name="Roger A.J."/>
            <person name="Ruiz-Trillo I."/>
            <person name="Young S.K."/>
            <person name="Zeng Q."/>
            <person name="Gargeya S."/>
            <person name="Alvarado L."/>
            <person name="Berlin A."/>
            <person name="Chapman S.B."/>
            <person name="Chen Z."/>
            <person name="Freedman E."/>
            <person name="Gellesch M."/>
            <person name="Goldberg J."/>
            <person name="Griggs A."/>
            <person name="Gujja S."/>
            <person name="Heilman E."/>
            <person name="Heiman D."/>
            <person name="Howarth C."/>
            <person name="Mehta T."/>
            <person name="Neiman D."/>
            <person name="Pearson M."/>
            <person name="Roberts A."/>
            <person name="Saif S."/>
            <person name="Shea T."/>
            <person name="Shenoy N."/>
            <person name="Sisk P."/>
            <person name="Stolte C."/>
            <person name="Sykes S."/>
            <person name="White J."/>
            <person name="Yandava C."/>
            <person name="Haas B."/>
            <person name="Nusbaum C."/>
            <person name="Birren B."/>
        </authorList>
    </citation>
    <scope>NUCLEOTIDE SEQUENCE [LARGE SCALE GENOMIC DNA]</scope>
    <source>
        <strain evidence="2">ATCC 50818</strain>
    </source>
</reference>
<dbReference type="KEGG" id="sre:PTSG_01521"/>
<feature type="transmembrane region" description="Helical" evidence="1">
    <location>
        <begin position="36"/>
        <end position="54"/>
    </location>
</feature>
<organism evidence="3">
    <name type="scientific">Salpingoeca rosetta (strain ATCC 50818 / BSB-021)</name>
    <dbReference type="NCBI Taxonomy" id="946362"/>
    <lineage>
        <taxon>Eukaryota</taxon>
        <taxon>Choanoflagellata</taxon>
        <taxon>Craspedida</taxon>
        <taxon>Salpingoecidae</taxon>
        <taxon>Salpingoeca</taxon>
    </lineage>
</organism>
<evidence type="ECO:0000256" key="1">
    <source>
        <dbReference type="SAM" id="Phobius"/>
    </source>
</evidence>
<accession>F2U0L0</accession>
<sequence length="73" mass="8188">MAGGGEQPNMFRALSNEINVAGIMRWTWKTYHRQPVLVAATAMAVLGCGAMYVASDRDNKERQKYKEGFVSYD</sequence>
<dbReference type="EMBL" id="GL832958">
    <property type="protein sequence ID" value="EGD80938.1"/>
    <property type="molecule type" value="Genomic_DNA"/>
</dbReference>
<proteinExistence type="predicted"/>
<dbReference type="InParanoid" id="F2U0L0"/>
<gene>
    <name evidence="2" type="ORF">PTSG_01521</name>
</gene>
<dbReference type="RefSeq" id="XP_004997499.1">
    <property type="nucleotide sequence ID" value="XM_004997442.1"/>
</dbReference>
<keyword evidence="1" id="KW-1133">Transmembrane helix</keyword>
<dbReference type="Proteomes" id="UP000007799">
    <property type="component" value="Unassembled WGS sequence"/>
</dbReference>
<keyword evidence="1" id="KW-0812">Transmembrane</keyword>
<keyword evidence="1" id="KW-0472">Membrane</keyword>
<evidence type="ECO:0000313" key="3">
    <source>
        <dbReference type="Proteomes" id="UP000007799"/>
    </source>
</evidence>
<evidence type="ECO:0008006" key="4">
    <source>
        <dbReference type="Google" id="ProtNLM"/>
    </source>
</evidence>
<dbReference type="GeneID" id="16078094"/>
<keyword evidence="3" id="KW-1185">Reference proteome</keyword>
<name>F2U0L0_SALR5</name>
<protein>
    <recommendedName>
        <fullName evidence="4">HIG1 domain-containing protein</fullName>
    </recommendedName>
</protein>
<dbReference type="AlphaFoldDB" id="F2U0L0"/>